<dbReference type="Proteomes" id="UP000823615">
    <property type="component" value="Unassembled WGS sequence"/>
</dbReference>
<dbReference type="EMBL" id="JADIMT010000111">
    <property type="protein sequence ID" value="MBO8437247.1"/>
    <property type="molecule type" value="Genomic_DNA"/>
</dbReference>
<name>A0A9D9E1X7_9SPIO</name>
<reference evidence="1" key="1">
    <citation type="submission" date="2020-10" db="EMBL/GenBank/DDBJ databases">
        <authorList>
            <person name="Gilroy R."/>
        </authorList>
    </citation>
    <scope>NUCLEOTIDE SEQUENCE</scope>
    <source>
        <strain evidence="1">7293</strain>
    </source>
</reference>
<organism evidence="1 2">
    <name type="scientific">Candidatus Ornithospirochaeta stercoripullorum</name>
    <dbReference type="NCBI Taxonomy" id="2840899"/>
    <lineage>
        <taxon>Bacteria</taxon>
        <taxon>Pseudomonadati</taxon>
        <taxon>Spirochaetota</taxon>
        <taxon>Spirochaetia</taxon>
        <taxon>Spirochaetales</taxon>
        <taxon>Spirochaetaceae</taxon>
        <taxon>Spirochaetaceae incertae sedis</taxon>
        <taxon>Candidatus Ornithospirochaeta</taxon>
    </lineage>
</organism>
<evidence type="ECO:0000313" key="2">
    <source>
        <dbReference type="Proteomes" id="UP000823615"/>
    </source>
</evidence>
<dbReference type="AlphaFoldDB" id="A0A9D9E1X7"/>
<evidence type="ECO:0000313" key="1">
    <source>
        <dbReference type="EMBL" id="MBO8437247.1"/>
    </source>
</evidence>
<gene>
    <name evidence="1" type="ORF">IAA97_09785</name>
</gene>
<protein>
    <submittedName>
        <fullName evidence="1">Uncharacterized protein</fullName>
    </submittedName>
</protein>
<sequence length="85" mass="9723">MITQEEKKAILRSMSLMDDALFAKCFGESRECIEVLLHIILGRNDITIISVHPQSWLENITCRSVRLDVMAVDLDGTIYDIEVQK</sequence>
<reference evidence="1" key="2">
    <citation type="journal article" date="2021" name="PeerJ">
        <title>Extensive microbial diversity within the chicken gut microbiome revealed by metagenomics and culture.</title>
        <authorList>
            <person name="Gilroy R."/>
            <person name="Ravi A."/>
            <person name="Getino M."/>
            <person name="Pursley I."/>
            <person name="Horton D.L."/>
            <person name="Alikhan N.F."/>
            <person name="Baker D."/>
            <person name="Gharbi K."/>
            <person name="Hall N."/>
            <person name="Watson M."/>
            <person name="Adriaenssens E.M."/>
            <person name="Foster-Nyarko E."/>
            <person name="Jarju S."/>
            <person name="Secka A."/>
            <person name="Antonio M."/>
            <person name="Oren A."/>
            <person name="Chaudhuri R.R."/>
            <person name="La Ragione R."/>
            <person name="Hildebrand F."/>
            <person name="Pallen M.J."/>
        </authorList>
    </citation>
    <scope>NUCLEOTIDE SEQUENCE</scope>
    <source>
        <strain evidence="1">7293</strain>
    </source>
</reference>
<feature type="non-terminal residue" evidence="1">
    <location>
        <position position="85"/>
    </location>
</feature>
<proteinExistence type="predicted"/>
<accession>A0A9D9E1X7</accession>
<comment type="caution">
    <text evidence="1">The sequence shown here is derived from an EMBL/GenBank/DDBJ whole genome shotgun (WGS) entry which is preliminary data.</text>
</comment>